<proteinExistence type="inferred from homology"/>
<dbReference type="Gene3D" id="3.40.50.720">
    <property type="entry name" value="NAD(P)-binding Rossmann-like Domain"/>
    <property type="match status" value="1"/>
</dbReference>
<dbReference type="InterPro" id="IPR036291">
    <property type="entry name" value="NAD(P)-bd_dom_sf"/>
</dbReference>
<evidence type="ECO:0000313" key="4">
    <source>
        <dbReference type="EMBL" id="MCA6067726.1"/>
    </source>
</evidence>
<dbReference type="PRINTS" id="PR00081">
    <property type="entry name" value="GDHRDH"/>
</dbReference>
<dbReference type="PRINTS" id="PR00080">
    <property type="entry name" value="SDRFAMILY"/>
</dbReference>
<dbReference type="InterPro" id="IPR051911">
    <property type="entry name" value="SDR_oxidoreductase"/>
</dbReference>
<evidence type="ECO:0000256" key="1">
    <source>
        <dbReference type="ARBA" id="ARBA00006484"/>
    </source>
</evidence>
<accession>A0ABS8A4T2</accession>
<dbReference type="CDD" id="cd05374">
    <property type="entry name" value="17beta-HSD-like_SDR_c"/>
    <property type="match status" value="1"/>
</dbReference>
<comment type="caution">
    <text evidence="4">The sequence shown here is derived from an EMBL/GenBank/DDBJ whole genome shotgun (WGS) entry which is preliminary data.</text>
</comment>
<keyword evidence="2" id="KW-0560">Oxidoreductase</keyword>
<dbReference type="PANTHER" id="PTHR43976:SF16">
    <property type="entry name" value="SHORT-CHAIN DEHYDROGENASE_REDUCTASE FAMILY PROTEIN"/>
    <property type="match status" value="1"/>
</dbReference>
<protein>
    <submittedName>
        <fullName evidence="4">SDR family oxidoreductase</fullName>
    </submittedName>
</protein>
<sequence>MNNFANNKIEMNKTILITGTSTGLGRLAAKHFAEKGWNVIATMRSPEKEDELNSIANIKVLKLDITEPQTIQQAIMDGIDTFGKIDVVVNNAGIGMYGALELTADEDIDRQYAVNVRGPINVIKSFLPYFREQRGGKFINVSSVMGRSTALPLGSLYNMSKFALEGLTEGLYFELKPLNIELHLVEPGGFESNFGNNITFSKSETIRDYDLITSNVGAVLNAVNKPGATASPLSIVKTVYNLASGKNNSFRTVVGKDAKSVLMLRKILPIKIFLNLLSKRFIN</sequence>
<evidence type="ECO:0000256" key="2">
    <source>
        <dbReference type="ARBA" id="ARBA00023002"/>
    </source>
</evidence>
<dbReference type="EMBL" id="JAERSE020000003">
    <property type="protein sequence ID" value="MCA6067726.1"/>
    <property type="molecule type" value="Genomic_DNA"/>
</dbReference>
<reference evidence="4 5" key="1">
    <citation type="submission" date="2021-09" db="EMBL/GenBank/DDBJ databases">
        <title>Genome sequencing and assembly of Chryseobacterium sp. RG1.</title>
        <authorList>
            <person name="Chhetri G."/>
        </authorList>
    </citation>
    <scope>NUCLEOTIDE SEQUENCE [LARGE SCALE GENOMIC DNA]</scope>
    <source>
        <strain evidence="4 5">RG1</strain>
    </source>
</reference>
<evidence type="ECO:0000256" key="3">
    <source>
        <dbReference type="RuleBase" id="RU000363"/>
    </source>
</evidence>
<organism evidence="4 5">
    <name type="scientific">Chryseobacterium tagetis</name>
    <dbReference type="NCBI Taxonomy" id="2801334"/>
    <lineage>
        <taxon>Bacteria</taxon>
        <taxon>Pseudomonadati</taxon>
        <taxon>Bacteroidota</taxon>
        <taxon>Flavobacteriia</taxon>
        <taxon>Flavobacteriales</taxon>
        <taxon>Weeksellaceae</taxon>
        <taxon>Chryseobacterium group</taxon>
        <taxon>Chryseobacterium</taxon>
    </lineage>
</organism>
<evidence type="ECO:0000313" key="5">
    <source>
        <dbReference type="Proteomes" id="UP000618240"/>
    </source>
</evidence>
<name>A0ABS8A4T2_9FLAO</name>
<keyword evidence="5" id="KW-1185">Reference proteome</keyword>
<gene>
    <name evidence="4" type="ORF">JI747_011090</name>
</gene>
<dbReference type="RefSeq" id="WP_225688639.1">
    <property type="nucleotide sequence ID" value="NZ_JAERSE020000003.1"/>
</dbReference>
<dbReference type="InterPro" id="IPR002347">
    <property type="entry name" value="SDR_fam"/>
</dbReference>
<comment type="similarity">
    <text evidence="1 3">Belongs to the short-chain dehydrogenases/reductases (SDR) family.</text>
</comment>
<dbReference type="Proteomes" id="UP000618240">
    <property type="component" value="Unassembled WGS sequence"/>
</dbReference>
<dbReference type="SUPFAM" id="SSF51735">
    <property type="entry name" value="NAD(P)-binding Rossmann-fold domains"/>
    <property type="match status" value="1"/>
</dbReference>
<dbReference type="Pfam" id="PF00106">
    <property type="entry name" value="adh_short"/>
    <property type="match status" value="1"/>
</dbReference>
<dbReference type="PANTHER" id="PTHR43976">
    <property type="entry name" value="SHORT CHAIN DEHYDROGENASE"/>
    <property type="match status" value="1"/>
</dbReference>